<organism evidence="2 4">
    <name type="scientific">Acidipropionibacterium acidipropionici</name>
    <dbReference type="NCBI Taxonomy" id="1748"/>
    <lineage>
        <taxon>Bacteria</taxon>
        <taxon>Bacillati</taxon>
        <taxon>Actinomycetota</taxon>
        <taxon>Actinomycetes</taxon>
        <taxon>Propionibacteriales</taxon>
        <taxon>Propionibacteriaceae</taxon>
        <taxon>Acidipropionibacterium</taxon>
    </lineage>
</organism>
<evidence type="ECO:0000313" key="3">
    <source>
        <dbReference type="EMBL" id="AOZ46294.1"/>
    </source>
</evidence>
<dbReference type="PIRSF" id="PIRSF011474">
    <property type="entry name" value="Glucitol_operon_activator"/>
    <property type="match status" value="1"/>
</dbReference>
<keyword evidence="5" id="KW-1185">Reference proteome</keyword>
<dbReference type="AlphaFoldDB" id="A0A142KFB9"/>
<feature type="region of interest" description="Disordered" evidence="1">
    <location>
        <begin position="143"/>
        <end position="167"/>
    </location>
</feature>
<dbReference type="Pfam" id="PF06923">
    <property type="entry name" value="GutM"/>
    <property type="match status" value="1"/>
</dbReference>
<dbReference type="Proteomes" id="UP000178666">
    <property type="component" value="Chromosome"/>
</dbReference>
<dbReference type="GeneID" id="88085535"/>
<name>A0A142KFB9_9ACTN</name>
<evidence type="ECO:0000313" key="4">
    <source>
        <dbReference type="Proteomes" id="UP000075221"/>
    </source>
</evidence>
<feature type="compositionally biased region" description="Basic residues" evidence="1">
    <location>
        <begin position="157"/>
        <end position="167"/>
    </location>
</feature>
<protein>
    <submittedName>
        <fullName evidence="2">Transcriptional regulator</fullName>
    </submittedName>
</protein>
<proteinExistence type="predicted"/>
<gene>
    <name evidence="3" type="ORF">A8L58_05705</name>
    <name evidence="2" type="ORF">AXH35_04240</name>
</gene>
<accession>A0A142KFB9</accession>
<dbReference type="OMA" id="YIGQDIH"/>
<reference evidence="3 5" key="1">
    <citation type="journal article" date="2016" name="Plant Dis.">
        <title>Improved production of propionic acid using genome shuffling.</title>
        <authorList>
            <person name="Luna-Flores C.H."/>
            <person name="Palfreyman R.W."/>
            <person name="Kromer J.O."/>
            <person name="Nielsen L.K."/>
            <person name="Marcellin E."/>
        </authorList>
    </citation>
    <scope>NUCLEOTIDE SEQUENCE [LARGE SCALE GENOMIC DNA]</scope>
    <source>
        <strain evidence="3 5">F3E8</strain>
    </source>
</reference>
<evidence type="ECO:0000313" key="5">
    <source>
        <dbReference type="Proteomes" id="UP000178666"/>
    </source>
</evidence>
<dbReference type="RefSeq" id="WP_015070861.1">
    <property type="nucleotide sequence ID" value="NZ_CP013126.1"/>
</dbReference>
<dbReference type="InterPro" id="IPR009693">
    <property type="entry name" value="Glucitol_operon_activator"/>
</dbReference>
<evidence type="ECO:0000313" key="2">
    <source>
        <dbReference type="EMBL" id="AMS04807.1"/>
    </source>
</evidence>
<dbReference type="OrthoDB" id="3711383at2"/>
<dbReference type="KEGG" id="aaci:ASQ49_11010"/>
<evidence type="ECO:0000256" key="1">
    <source>
        <dbReference type="SAM" id="MobiDB-lite"/>
    </source>
</evidence>
<reference evidence="2 4" key="2">
    <citation type="submission" date="2016-02" db="EMBL/GenBank/DDBJ databases">
        <title>Complete Genome Sequence of Propionibacterium acidipropionici ATCC 55737.</title>
        <authorList>
            <person name="Luna Flores C.H."/>
            <person name="Nielsen L.K."/>
            <person name="Marcellin E."/>
        </authorList>
    </citation>
    <scope>NUCLEOTIDE SEQUENCE [LARGE SCALE GENOMIC DNA]</scope>
    <source>
        <strain evidence="2 4">ATCC 55737</strain>
    </source>
</reference>
<sequence>MFWTILAAVAVIYAANTVLSMRQMKHFSTTYSALRRRGRVAIGKQKNAFTSGAIVMFLIDAEGRVVTGRVMTGITVWTRFKDLDAFDGLAVGDLDPASARLSASTRRAVANARDNYLTVEAGGVPVEPPTPLMKVINRVDSKVGRAHSPAAPGTSRRTVRRRGSLAG</sequence>
<dbReference type="EMBL" id="CP014352">
    <property type="protein sequence ID" value="AMS04807.1"/>
    <property type="molecule type" value="Genomic_DNA"/>
</dbReference>
<dbReference type="EMBL" id="CP015970">
    <property type="protein sequence ID" value="AOZ46294.1"/>
    <property type="molecule type" value="Genomic_DNA"/>
</dbReference>
<dbReference type="Proteomes" id="UP000075221">
    <property type="component" value="Chromosome"/>
</dbReference>